<proteinExistence type="inferred from homology"/>
<gene>
    <name evidence="6" type="ORF">HII30_09525</name>
</gene>
<dbReference type="PANTHER" id="PTHR32089:SF112">
    <property type="entry name" value="LYSOZYME-LIKE PROTEIN-RELATED"/>
    <property type="match status" value="1"/>
</dbReference>
<dbReference type="PROSITE" id="PS50111">
    <property type="entry name" value="CHEMOTAXIS_TRANSDUC_2"/>
    <property type="match status" value="1"/>
</dbReference>
<dbReference type="PANTHER" id="PTHR32089">
    <property type="entry name" value="METHYL-ACCEPTING CHEMOTAXIS PROTEIN MCPB"/>
    <property type="match status" value="1"/>
</dbReference>
<dbReference type="AlphaFoldDB" id="A0A848M4Y3"/>
<dbReference type="InterPro" id="IPR044398">
    <property type="entry name" value="Globin-sensor_dom"/>
</dbReference>
<dbReference type="RefSeq" id="WP_169504798.1">
    <property type="nucleotide sequence ID" value="NZ_JABBPN010000007.1"/>
</dbReference>
<evidence type="ECO:0000256" key="3">
    <source>
        <dbReference type="PROSITE-ProRule" id="PRU00284"/>
    </source>
</evidence>
<dbReference type="Pfam" id="PF11563">
    <property type="entry name" value="Protoglobin"/>
    <property type="match status" value="1"/>
</dbReference>
<dbReference type="GO" id="GO:0019825">
    <property type="term" value="F:oxygen binding"/>
    <property type="evidence" value="ECO:0007669"/>
    <property type="project" value="InterPro"/>
</dbReference>
<dbReference type="PRINTS" id="PR00260">
    <property type="entry name" value="CHEMTRNSDUCR"/>
</dbReference>
<evidence type="ECO:0000259" key="5">
    <source>
        <dbReference type="PROSITE" id="PS50111"/>
    </source>
</evidence>
<dbReference type="SMART" id="SM00283">
    <property type="entry name" value="MA"/>
    <property type="match status" value="1"/>
</dbReference>
<dbReference type="InterPro" id="IPR004089">
    <property type="entry name" value="MCPsignal_dom"/>
</dbReference>
<dbReference type="InterPro" id="IPR009050">
    <property type="entry name" value="Globin-like_sf"/>
</dbReference>
<dbReference type="Proteomes" id="UP000565468">
    <property type="component" value="Unassembled WGS sequence"/>
</dbReference>
<evidence type="ECO:0000256" key="1">
    <source>
        <dbReference type="ARBA" id="ARBA00023224"/>
    </source>
</evidence>
<dbReference type="GO" id="GO:0007165">
    <property type="term" value="P:signal transduction"/>
    <property type="evidence" value="ECO:0007669"/>
    <property type="project" value="UniProtKB-KW"/>
</dbReference>
<dbReference type="CDD" id="cd01068">
    <property type="entry name" value="globin_sensor"/>
    <property type="match status" value="1"/>
</dbReference>
<feature type="domain" description="Methyl-accepting transducer" evidence="5">
    <location>
        <begin position="164"/>
        <end position="347"/>
    </location>
</feature>
<dbReference type="EMBL" id="JABBPN010000007">
    <property type="protein sequence ID" value="NMO96007.1"/>
    <property type="molecule type" value="Genomic_DNA"/>
</dbReference>
<keyword evidence="1 3" id="KW-0807">Transducer</keyword>
<dbReference type="InterPro" id="IPR004090">
    <property type="entry name" value="Chemotax_Me-accpt_rcpt"/>
</dbReference>
<organism evidence="6 7">
    <name type="scientific">Paenibacillus lemnae</name>
    <dbReference type="NCBI Taxonomy" id="1330551"/>
    <lineage>
        <taxon>Bacteria</taxon>
        <taxon>Bacillati</taxon>
        <taxon>Bacillota</taxon>
        <taxon>Bacilli</taxon>
        <taxon>Bacillales</taxon>
        <taxon>Paenibacillaceae</taxon>
        <taxon>Paenibacillus</taxon>
    </lineage>
</organism>
<dbReference type="GO" id="GO:0006935">
    <property type="term" value="P:chemotaxis"/>
    <property type="evidence" value="ECO:0007669"/>
    <property type="project" value="InterPro"/>
</dbReference>
<reference evidence="6 7" key="1">
    <citation type="submission" date="2020-04" db="EMBL/GenBank/DDBJ databases">
        <title>Paenibacillus algicola sp. nov., a novel marine bacterium producing alginate lyase.</title>
        <authorList>
            <person name="Huang H."/>
        </authorList>
    </citation>
    <scope>NUCLEOTIDE SEQUENCE [LARGE SCALE GENOMIC DNA]</scope>
    <source>
        <strain evidence="6 7">L7-75</strain>
    </source>
</reference>
<evidence type="ECO:0000256" key="4">
    <source>
        <dbReference type="SAM" id="Coils"/>
    </source>
</evidence>
<dbReference type="Gene3D" id="1.10.287.950">
    <property type="entry name" value="Methyl-accepting chemotaxis protein"/>
    <property type="match status" value="1"/>
</dbReference>
<evidence type="ECO:0000313" key="6">
    <source>
        <dbReference type="EMBL" id="NMO96007.1"/>
    </source>
</evidence>
<dbReference type="InterPro" id="IPR012292">
    <property type="entry name" value="Globin/Proto"/>
</dbReference>
<evidence type="ECO:0000256" key="2">
    <source>
        <dbReference type="ARBA" id="ARBA00029447"/>
    </source>
</evidence>
<keyword evidence="4" id="KW-0175">Coiled coil</keyword>
<dbReference type="SUPFAM" id="SSF46458">
    <property type="entry name" value="Globin-like"/>
    <property type="match status" value="1"/>
</dbReference>
<accession>A0A848M4Y3</accession>
<dbReference type="GO" id="GO:0004888">
    <property type="term" value="F:transmembrane signaling receptor activity"/>
    <property type="evidence" value="ECO:0007669"/>
    <property type="project" value="InterPro"/>
</dbReference>
<dbReference type="GO" id="GO:0016020">
    <property type="term" value="C:membrane"/>
    <property type="evidence" value="ECO:0007669"/>
    <property type="project" value="InterPro"/>
</dbReference>
<protein>
    <submittedName>
        <fullName evidence="6">Chemotaxis protein</fullName>
    </submittedName>
</protein>
<evidence type="ECO:0000313" key="7">
    <source>
        <dbReference type="Proteomes" id="UP000565468"/>
    </source>
</evidence>
<dbReference type="InterPro" id="IPR039379">
    <property type="entry name" value="Protoglobin_sensor_dom"/>
</dbReference>
<feature type="coiled-coil region" evidence="4">
    <location>
        <begin position="171"/>
        <end position="198"/>
    </location>
</feature>
<dbReference type="SUPFAM" id="SSF58104">
    <property type="entry name" value="Methyl-accepting chemotaxis protein (MCP) signaling domain"/>
    <property type="match status" value="1"/>
</dbReference>
<dbReference type="Pfam" id="PF00015">
    <property type="entry name" value="MCPsignal"/>
    <property type="match status" value="1"/>
</dbReference>
<keyword evidence="7" id="KW-1185">Reference proteome</keyword>
<comment type="similarity">
    <text evidence="2">Belongs to the methyl-accepting chemotaxis (MCP) protein family.</text>
</comment>
<dbReference type="GO" id="GO:0020037">
    <property type="term" value="F:heme binding"/>
    <property type="evidence" value="ECO:0007669"/>
    <property type="project" value="InterPro"/>
</dbReference>
<comment type="caution">
    <text evidence="6">The sequence shown here is derived from an EMBL/GenBank/DDBJ whole genome shotgun (WGS) entry which is preliminary data.</text>
</comment>
<sequence length="347" mass="38876">MINVSPERQNQLNYIGLKEQELSLLSEHAGVFRSVVDEVVDRLYDRIESQPHLKDMIHRHSTVDRLKQTQREYWMSLTAGVVDDSYISNRILVGQIHSRIGLNTDYYLGTYMIYLDIATQLLQQSIPDRWTQVVHALSKMFNLDSQLVLEAYDLKEKENIQSLVDEQKTMLEAITAAVQELSAMIVELEQSAALMAENAAKTAEAQEKAHTLTAELNQEVLHIEQMGTLIREIADQSHLVGLNAAIEAAHAGELGRGFEVVAGEVRKLASHSRGAMEQIQDKVGGIVRKLAEVERESEQTSINARNQAASSQELAAFVRMMEKLASDLEALQHRDSQGETVEPAAVY</sequence>
<name>A0A848M4Y3_PAELE</name>
<dbReference type="Gene3D" id="1.10.490.10">
    <property type="entry name" value="Globins"/>
    <property type="match status" value="1"/>
</dbReference>
<feature type="coiled-coil region" evidence="4">
    <location>
        <begin position="276"/>
        <end position="334"/>
    </location>
</feature>